<dbReference type="Proteomes" id="UP000250991">
    <property type="component" value="Unassembled WGS sequence"/>
</dbReference>
<dbReference type="AlphaFoldDB" id="A0A2X1LNE0"/>
<reference evidence="1 2" key="1">
    <citation type="submission" date="2018-06" db="EMBL/GenBank/DDBJ databases">
        <authorList>
            <consortium name="Pathogen Informatics"/>
            <person name="Doyle S."/>
        </authorList>
    </citation>
    <scope>NUCLEOTIDE SEQUENCE [LARGE SCALE GENOMIC DNA]</scope>
    <source>
        <strain evidence="1 2">NCTC8009</strain>
    </source>
</reference>
<dbReference type="EMBL" id="UARW01000007">
    <property type="protein sequence ID" value="SPW74140.1"/>
    <property type="molecule type" value="Genomic_DNA"/>
</dbReference>
<name>A0A2X1LNE0_ECOLX</name>
<evidence type="ECO:0000313" key="2">
    <source>
        <dbReference type="Proteomes" id="UP000250991"/>
    </source>
</evidence>
<protein>
    <submittedName>
        <fullName evidence="1">Putative morphogenetic protein</fullName>
    </submittedName>
</protein>
<proteinExistence type="predicted"/>
<organism evidence="1 2">
    <name type="scientific">Escherichia coli</name>
    <dbReference type="NCBI Taxonomy" id="562"/>
    <lineage>
        <taxon>Bacteria</taxon>
        <taxon>Pseudomonadati</taxon>
        <taxon>Pseudomonadota</taxon>
        <taxon>Gammaproteobacteria</taxon>
        <taxon>Enterobacterales</taxon>
        <taxon>Enterobacteriaceae</taxon>
        <taxon>Escherichia</taxon>
    </lineage>
</organism>
<accession>A0A2X1LNE0</accession>
<gene>
    <name evidence="1" type="ORF">NCTC8009_00544</name>
</gene>
<evidence type="ECO:0000313" key="1">
    <source>
        <dbReference type="EMBL" id="SPW74140.1"/>
    </source>
</evidence>
<sequence length="133" mass="14746">MLYEIDARLQTNESGVIIAEGSTAAWMARLEEWLRTPEGSVYGLPSWGSPMEEFKHEPFGSETSHIVEVAIEGRMMKKLRQDLPGLDVQGIRCTSISEDSLLISFYAKGGSMDIVMQKSSGGARDDYRITGQI</sequence>